<gene>
    <name evidence="9" type="ORF">SYNPS1DRAFT_29773</name>
</gene>
<dbReference type="Pfam" id="PF00512">
    <property type="entry name" value="HisKA"/>
    <property type="match status" value="1"/>
</dbReference>
<feature type="transmembrane region" description="Helical" evidence="7">
    <location>
        <begin position="169"/>
        <end position="196"/>
    </location>
</feature>
<name>A0A4P9YWI8_9FUNG</name>
<keyword evidence="3" id="KW-0597">Phosphoprotein</keyword>
<dbReference type="OrthoDB" id="303614at2759"/>
<proteinExistence type="predicted"/>
<feature type="region of interest" description="Disordered" evidence="6">
    <location>
        <begin position="425"/>
        <end position="553"/>
    </location>
</feature>
<comment type="catalytic activity">
    <reaction evidence="1">
        <text>ATP + protein L-histidine = ADP + protein N-phospho-L-histidine.</text>
        <dbReference type="EC" id="2.7.13.3"/>
    </reaction>
</comment>
<feature type="region of interest" description="Disordered" evidence="6">
    <location>
        <begin position="914"/>
        <end position="981"/>
    </location>
</feature>
<dbReference type="InterPro" id="IPR003594">
    <property type="entry name" value="HATPase_dom"/>
</dbReference>
<feature type="region of interest" description="Disordered" evidence="6">
    <location>
        <begin position="1071"/>
        <end position="1153"/>
    </location>
</feature>
<dbReference type="SMART" id="SM00388">
    <property type="entry name" value="HisKA"/>
    <property type="match status" value="1"/>
</dbReference>
<dbReference type="SUPFAM" id="SSF47384">
    <property type="entry name" value="Homodimeric domain of signal transducing histidine kinase"/>
    <property type="match status" value="1"/>
</dbReference>
<feature type="region of interest" description="Disordered" evidence="6">
    <location>
        <begin position="867"/>
        <end position="902"/>
    </location>
</feature>
<evidence type="ECO:0000313" key="9">
    <source>
        <dbReference type="EMBL" id="RKP24463.1"/>
    </source>
</evidence>
<evidence type="ECO:0000256" key="7">
    <source>
        <dbReference type="SAM" id="Phobius"/>
    </source>
</evidence>
<feature type="transmembrane region" description="Helical" evidence="7">
    <location>
        <begin position="202"/>
        <end position="222"/>
    </location>
</feature>
<feature type="compositionally biased region" description="Basic residues" evidence="6">
    <location>
        <begin position="926"/>
        <end position="939"/>
    </location>
</feature>
<dbReference type="InterPro" id="IPR005467">
    <property type="entry name" value="His_kinase_dom"/>
</dbReference>
<keyword evidence="7" id="KW-0472">Membrane</keyword>
<feature type="region of interest" description="Disordered" evidence="6">
    <location>
        <begin position="107"/>
        <end position="151"/>
    </location>
</feature>
<dbReference type="EC" id="2.7.13.3" evidence="2"/>
<dbReference type="PANTHER" id="PTHR43047:SF72">
    <property type="entry name" value="OSMOSENSING HISTIDINE PROTEIN KINASE SLN1"/>
    <property type="match status" value="1"/>
</dbReference>
<dbReference type="Pfam" id="PF02518">
    <property type="entry name" value="HATPase_c"/>
    <property type="match status" value="1"/>
</dbReference>
<feature type="compositionally biased region" description="Low complexity" evidence="6">
    <location>
        <begin position="1117"/>
        <end position="1133"/>
    </location>
</feature>
<dbReference type="PROSITE" id="PS50109">
    <property type="entry name" value="HIS_KIN"/>
    <property type="match status" value="1"/>
</dbReference>
<evidence type="ECO:0000256" key="5">
    <source>
        <dbReference type="ARBA" id="ARBA00022777"/>
    </source>
</evidence>
<evidence type="ECO:0000256" key="2">
    <source>
        <dbReference type="ARBA" id="ARBA00012438"/>
    </source>
</evidence>
<feature type="compositionally biased region" description="Acidic residues" evidence="6">
    <location>
        <begin position="455"/>
        <end position="469"/>
    </location>
</feature>
<feature type="compositionally biased region" description="Polar residues" evidence="6">
    <location>
        <begin position="475"/>
        <end position="486"/>
    </location>
</feature>
<evidence type="ECO:0000256" key="6">
    <source>
        <dbReference type="SAM" id="MobiDB-lite"/>
    </source>
</evidence>
<feature type="region of interest" description="Disordered" evidence="6">
    <location>
        <begin position="663"/>
        <end position="692"/>
    </location>
</feature>
<keyword evidence="4" id="KW-0808">Transferase</keyword>
<dbReference type="Proteomes" id="UP000278143">
    <property type="component" value="Unassembled WGS sequence"/>
</dbReference>
<reference evidence="10" key="1">
    <citation type="journal article" date="2018" name="Nat. Microbiol.">
        <title>Leveraging single-cell genomics to expand the fungal tree of life.</title>
        <authorList>
            <person name="Ahrendt S.R."/>
            <person name="Quandt C.A."/>
            <person name="Ciobanu D."/>
            <person name="Clum A."/>
            <person name="Salamov A."/>
            <person name="Andreopoulos B."/>
            <person name="Cheng J.F."/>
            <person name="Woyke T."/>
            <person name="Pelin A."/>
            <person name="Henrissat B."/>
            <person name="Reynolds N.K."/>
            <person name="Benny G.L."/>
            <person name="Smith M.E."/>
            <person name="James T.Y."/>
            <person name="Grigoriev I.V."/>
        </authorList>
    </citation>
    <scope>NUCLEOTIDE SEQUENCE [LARGE SCALE GENOMIC DNA]</scope>
    <source>
        <strain evidence="10">Benny S71-1</strain>
    </source>
</reference>
<accession>A0A4P9YWI8</accession>
<dbReference type="InterPro" id="IPR036890">
    <property type="entry name" value="HATPase_C_sf"/>
</dbReference>
<dbReference type="InterPro" id="IPR036097">
    <property type="entry name" value="HisK_dim/P_sf"/>
</dbReference>
<evidence type="ECO:0000256" key="3">
    <source>
        <dbReference type="ARBA" id="ARBA00022553"/>
    </source>
</evidence>
<dbReference type="PANTHER" id="PTHR43047">
    <property type="entry name" value="TWO-COMPONENT HISTIDINE PROTEIN KINASE"/>
    <property type="match status" value="1"/>
</dbReference>
<feature type="compositionally biased region" description="Low complexity" evidence="6">
    <location>
        <begin position="1242"/>
        <end position="1264"/>
    </location>
</feature>
<keyword evidence="7" id="KW-1133">Transmembrane helix</keyword>
<feature type="compositionally biased region" description="Polar residues" evidence="6">
    <location>
        <begin position="868"/>
        <end position="888"/>
    </location>
</feature>
<dbReference type="SMART" id="SM00387">
    <property type="entry name" value="HATPase_c"/>
    <property type="match status" value="1"/>
</dbReference>
<sequence>MSLEAYRLQLLIWLDGLNRRTLSEVLHLNLLFASVASIVLAHRPLLMALANVVDYILFGVDQRQRHYNRDGYVAWCRDVVRQAVYNVLHFTDETFFANTTLNLDDLSQDDEPAPQHDSPAKKRKSALGLQQPTPATAREPAPSGAPQLPGEHPLLEKCRQQALSRWRLACALIVVWIRILAGGEKCTLVFYYFYFINIPTSFATRPIAGVLLAGVLLFSHLFMRNVNIIDMWLVSTSAGLHLLVMYGYRQLNQRLAIACKQRNELIESLSHEIRTPLHGVLGALEVLREMNLSNQSELAQVQRRPDVLNWHHTLKESAQALSETLENVMSYANIQRGPIRPIYADLPFKALINAMDALIADSHSRDKVPVHRCITRSIRLDRLTLRTDGAMLIKVLTAGLSNALKFTAHVEGSVWICISRVPKRPPHRMQQQQQQQQSRFDMHAPSPSSLHGNDSEDSSDDDGNGDDDEHGSLPRSASATTGTPSRFSWKRIAAMFQDGTSSQRQRQQQGQQRRRRHERRPSDVRFDELPLPKRAKSSAPHQHASDAMTPGESTDYQDGIIIAIRDSGCGMDTDFIKKGVWLPFATSSRATERPYRGTGLGLFIAKTFADQLGVRLRVCSRKGYGTLFQVVLPPSMFTTSLGARSAAAATGAHGVRPELVLLRSSSLHDRTRPSTSLDEEARPSTSMPQSAPAISDMALTSQHRSAAHHGTNVGMARATSCEHDYFCRHRLRSRGHHNTSIFTESCMGSGWPLPPSSSAATTAAATISRPLTADTTQQEDATCATSADSMATTSLLSRAYAVDDLAAPHGMSRKRGDQHMSASVAIEQPSAHLHRYVSYDEGFIQQFRVHPGALVDHAAGSLHRRNISVDSQGHSNNHSRKSSISMYTDDSRTTPDADDEPLRQTTAATTNATTAAYSLNQAQHGHPLRRRDSRGRRRPGSSSSMSTTGTTVNNNNNNNNNTASTSTAMPQPRPRRHRRHRSLHAISSNWITVSDNEDEIGHAYSPHHRGWLSFPMSATSSVSPGEFVTDDRVASRAGSPDRFSAQSLDEVDVDHMATADALAPIREMGAALTNDDDDDDDEGDNTEKADAPSTTDEVVMVSAKALAMSDEAAQQPSTSTSTSTSTAAAAAGNDSGGAGVASAVPPKHTAPPQLRLSIPLSPWSLDVHGAAAMAFTCPTPPTTDEPIVSCTDWCPYFEGPSSLYALSGPPSASSFTAKTSRRMGATHEHTSYFASTVAPASSHGASTTATAPTTTGTATMPAATQPESGGWVG</sequence>
<dbReference type="EMBL" id="KZ990210">
    <property type="protein sequence ID" value="RKP24463.1"/>
    <property type="molecule type" value="Genomic_DNA"/>
</dbReference>
<keyword evidence="7" id="KW-0812">Transmembrane</keyword>
<evidence type="ECO:0000313" key="10">
    <source>
        <dbReference type="Proteomes" id="UP000278143"/>
    </source>
</evidence>
<dbReference type="AlphaFoldDB" id="A0A4P9YWI8"/>
<feature type="compositionally biased region" description="Basic and acidic residues" evidence="6">
    <location>
        <begin position="520"/>
        <end position="531"/>
    </location>
</feature>
<dbReference type="PRINTS" id="PR00344">
    <property type="entry name" value="BCTRLSENSOR"/>
</dbReference>
<protein>
    <recommendedName>
        <fullName evidence="2">histidine kinase</fullName>
        <ecNumber evidence="2">2.7.13.3</ecNumber>
    </recommendedName>
</protein>
<feature type="domain" description="Histidine kinase" evidence="8">
    <location>
        <begin position="268"/>
        <end position="636"/>
    </location>
</feature>
<feature type="compositionally biased region" description="Low complexity" evidence="6">
    <location>
        <begin position="940"/>
        <end position="967"/>
    </location>
</feature>
<keyword evidence="5" id="KW-0418">Kinase</keyword>
<keyword evidence="10" id="KW-1185">Reference proteome</keyword>
<dbReference type="GO" id="GO:0009927">
    <property type="term" value="F:histidine phosphotransfer kinase activity"/>
    <property type="evidence" value="ECO:0007669"/>
    <property type="project" value="TreeGrafter"/>
</dbReference>
<dbReference type="SUPFAM" id="SSF55874">
    <property type="entry name" value="ATPase domain of HSP90 chaperone/DNA topoisomerase II/histidine kinase"/>
    <property type="match status" value="1"/>
</dbReference>
<evidence type="ECO:0000259" key="8">
    <source>
        <dbReference type="PROSITE" id="PS50109"/>
    </source>
</evidence>
<feature type="compositionally biased region" description="Acidic residues" evidence="6">
    <location>
        <begin position="1074"/>
        <end position="1084"/>
    </location>
</feature>
<dbReference type="GO" id="GO:0005886">
    <property type="term" value="C:plasma membrane"/>
    <property type="evidence" value="ECO:0007669"/>
    <property type="project" value="TreeGrafter"/>
</dbReference>
<dbReference type="Gene3D" id="3.30.565.10">
    <property type="entry name" value="Histidine kinase-like ATPase, C-terminal domain"/>
    <property type="match status" value="1"/>
</dbReference>
<evidence type="ECO:0000256" key="1">
    <source>
        <dbReference type="ARBA" id="ARBA00000085"/>
    </source>
</evidence>
<dbReference type="CDD" id="cd00082">
    <property type="entry name" value="HisKA"/>
    <property type="match status" value="1"/>
</dbReference>
<dbReference type="Gene3D" id="1.10.287.130">
    <property type="match status" value="1"/>
</dbReference>
<evidence type="ECO:0000256" key="4">
    <source>
        <dbReference type="ARBA" id="ARBA00022679"/>
    </source>
</evidence>
<organism evidence="9 10">
    <name type="scientific">Syncephalis pseudoplumigaleata</name>
    <dbReference type="NCBI Taxonomy" id="1712513"/>
    <lineage>
        <taxon>Eukaryota</taxon>
        <taxon>Fungi</taxon>
        <taxon>Fungi incertae sedis</taxon>
        <taxon>Zoopagomycota</taxon>
        <taxon>Zoopagomycotina</taxon>
        <taxon>Zoopagomycetes</taxon>
        <taxon>Zoopagales</taxon>
        <taxon>Piptocephalidaceae</taxon>
        <taxon>Syncephalis</taxon>
    </lineage>
</organism>
<feature type="region of interest" description="Disordered" evidence="6">
    <location>
        <begin position="1242"/>
        <end position="1273"/>
    </location>
</feature>
<dbReference type="InterPro" id="IPR003661">
    <property type="entry name" value="HisK_dim/P_dom"/>
</dbReference>
<dbReference type="InterPro" id="IPR004358">
    <property type="entry name" value="Sig_transdc_His_kin-like_C"/>
</dbReference>
<dbReference type="GO" id="GO:0000155">
    <property type="term" value="F:phosphorelay sensor kinase activity"/>
    <property type="evidence" value="ECO:0007669"/>
    <property type="project" value="InterPro"/>
</dbReference>